<keyword evidence="1" id="KW-0805">Transcription regulation</keyword>
<dbReference type="GO" id="GO:0003677">
    <property type="term" value="F:DNA binding"/>
    <property type="evidence" value="ECO:0007669"/>
    <property type="project" value="UniProtKB-UniRule"/>
</dbReference>
<dbReference type="PANTHER" id="PTHR47506:SF1">
    <property type="entry name" value="HTH-TYPE TRANSCRIPTIONAL REGULATOR YJDC"/>
    <property type="match status" value="1"/>
</dbReference>
<dbReference type="InterPro" id="IPR036271">
    <property type="entry name" value="Tet_transcr_reg_TetR-rel_C_sf"/>
</dbReference>
<evidence type="ECO:0000313" key="6">
    <source>
        <dbReference type="EMBL" id="MBB4675979.1"/>
    </source>
</evidence>
<reference evidence="6 7" key="1">
    <citation type="submission" date="2020-08" db="EMBL/GenBank/DDBJ databases">
        <title>Sequencing the genomes of 1000 actinobacteria strains.</title>
        <authorList>
            <person name="Klenk H.-P."/>
        </authorList>
    </citation>
    <scope>NUCLEOTIDE SEQUENCE [LARGE SCALE GENOMIC DNA]</scope>
    <source>
        <strain evidence="6 7">DSM 44230</strain>
    </source>
</reference>
<dbReference type="Gene3D" id="1.10.357.10">
    <property type="entry name" value="Tetracycline Repressor, domain 2"/>
    <property type="match status" value="1"/>
</dbReference>
<dbReference type="Proteomes" id="UP000533598">
    <property type="component" value="Unassembled WGS sequence"/>
</dbReference>
<dbReference type="AlphaFoldDB" id="A0A7W7CA77"/>
<accession>A0A7W7CA77</accession>
<dbReference type="PROSITE" id="PS01081">
    <property type="entry name" value="HTH_TETR_1"/>
    <property type="match status" value="1"/>
</dbReference>
<gene>
    <name evidence="6" type="ORF">HNR67_002097</name>
</gene>
<evidence type="ECO:0000259" key="5">
    <source>
        <dbReference type="PROSITE" id="PS50977"/>
    </source>
</evidence>
<keyword evidence="3" id="KW-0804">Transcription</keyword>
<feature type="domain" description="HTH tetR-type" evidence="5">
    <location>
        <begin position="6"/>
        <end position="66"/>
    </location>
</feature>
<dbReference type="InterPro" id="IPR011075">
    <property type="entry name" value="TetR_C"/>
</dbReference>
<sequence length="203" mass="21554">MPRPRSFDEREVLTAICAQFERVGYAATSLDDLMQVTGLGKGSLYGAFGDKRQLFLRALDINRERQIAALCAGLRDGSGSMLERLRALLVRMATTPSTEERFGCLLVRGATELGEDDPEVLARTQSTFAAIEELVAQALAAAVSEGELHQDTDTSAQARVLLATLQGVELLRRGGLTEQTIGEVVGAAVTNLPGPATPAPVAG</sequence>
<name>A0A7W7CA77_9PSEU</name>
<evidence type="ECO:0000256" key="4">
    <source>
        <dbReference type="PROSITE-ProRule" id="PRU00335"/>
    </source>
</evidence>
<evidence type="ECO:0000256" key="2">
    <source>
        <dbReference type="ARBA" id="ARBA00023125"/>
    </source>
</evidence>
<dbReference type="Pfam" id="PF16925">
    <property type="entry name" value="TetR_C_13"/>
    <property type="match status" value="1"/>
</dbReference>
<dbReference type="SUPFAM" id="SSF46689">
    <property type="entry name" value="Homeodomain-like"/>
    <property type="match status" value="1"/>
</dbReference>
<keyword evidence="2 4" id="KW-0238">DNA-binding</keyword>
<dbReference type="PANTHER" id="PTHR47506">
    <property type="entry name" value="TRANSCRIPTIONAL REGULATORY PROTEIN"/>
    <property type="match status" value="1"/>
</dbReference>
<dbReference type="PROSITE" id="PS50977">
    <property type="entry name" value="HTH_TETR_2"/>
    <property type="match status" value="1"/>
</dbReference>
<dbReference type="Gene3D" id="1.10.10.60">
    <property type="entry name" value="Homeodomain-like"/>
    <property type="match status" value="1"/>
</dbReference>
<evidence type="ECO:0000313" key="7">
    <source>
        <dbReference type="Proteomes" id="UP000533598"/>
    </source>
</evidence>
<dbReference type="RefSeq" id="WP_185001865.1">
    <property type="nucleotide sequence ID" value="NZ_BAAAUI010000021.1"/>
</dbReference>
<dbReference type="InterPro" id="IPR023772">
    <property type="entry name" value="DNA-bd_HTH_TetR-type_CS"/>
</dbReference>
<organism evidence="6 7">
    <name type="scientific">Crossiella cryophila</name>
    <dbReference type="NCBI Taxonomy" id="43355"/>
    <lineage>
        <taxon>Bacteria</taxon>
        <taxon>Bacillati</taxon>
        <taxon>Actinomycetota</taxon>
        <taxon>Actinomycetes</taxon>
        <taxon>Pseudonocardiales</taxon>
        <taxon>Pseudonocardiaceae</taxon>
        <taxon>Crossiella</taxon>
    </lineage>
</organism>
<dbReference type="Pfam" id="PF00440">
    <property type="entry name" value="TetR_N"/>
    <property type="match status" value="1"/>
</dbReference>
<feature type="DNA-binding region" description="H-T-H motif" evidence="4">
    <location>
        <begin position="29"/>
        <end position="48"/>
    </location>
</feature>
<dbReference type="SUPFAM" id="SSF48498">
    <property type="entry name" value="Tetracyclin repressor-like, C-terminal domain"/>
    <property type="match status" value="1"/>
</dbReference>
<evidence type="ECO:0000256" key="1">
    <source>
        <dbReference type="ARBA" id="ARBA00023015"/>
    </source>
</evidence>
<dbReference type="InterPro" id="IPR009057">
    <property type="entry name" value="Homeodomain-like_sf"/>
</dbReference>
<proteinExistence type="predicted"/>
<comment type="caution">
    <text evidence="6">The sequence shown here is derived from an EMBL/GenBank/DDBJ whole genome shotgun (WGS) entry which is preliminary data.</text>
</comment>
<evidence type="ECO:0000256" key="3">
    <source>
        <dbReference type="ARBA" id="ARBA00023163"/>
    </source>
</evidence>
<keyword evidence="7" id="KW-1185">Reference proteome</keyword>
<dbReference type="EMBL" id="JACHMH010000001">
    <property type="protein sequence ID" value="MBB4675979.1"/>
    <property type="molecule type" value="Genomic_DNA"/>
</dbReference>
<protein>
    <submittedName>
        <fullName evidence="6">AcrR family transcriptional regulator</fullName>
    </submittedName>
</protein>
<dbReference type="InterPro" id="IPR001647">
    <property type="entry name" value="HTH_TetR"/>
</dbReference>